<dbReference type="EMBL" id="CVRI01000040">
    <property type="protein sequence ID" value="CRK95138.1"/>
    <property type="molecule type" value="Genomic_DNA"/>
</dbReference>
<proteinExistence type="predicted"/>
<feature type="chain" id="PRO_5012881992" evidence="1">
    <location>
        <begin position="21"/>
        <end position="246"/>
    </location>
</feature>
<evidence type="ECO:0000313" key="2">
    <source>
        <dbReference type="EMBL" id="CRK95138.1"/>
    </source>
</evidence>
<keyword evidence="1" id="KW-0732">Signal</keyword>
<feature type="signal peptide" evidence="1">
    <location>
        <begin position="1"/>
        <end position="20"/>
    </location>
</feature>
<evidence type="ECO:0000256" key="1">
    <source>
        <dbReference type="SAM" id="SignalP"/>
    </source>
</evidence>
<name>A0A1J1I5X3_9DIPT</name>
<dbReference type="AlphaFoldDB" id="A0A1J1I5X3"/>
<organism evidence="2 3">
    <name type="scientific">Clunio marinus</name>
    <dbReference type="NCBI Taxonomy" id="568069"/>
    <lineage>
        <taxon>Eukaryota</taxon>
        <taxon>Metazoa</taxon>
        <taxon>Ecdysozoa</taxon>
        <taxon>Arthropoda</taxon>
        <taxon>Hexapoda</taxon>
        <taxon>Insecta</taxon>
        <taxon>Pterygota</taxon>
        <taxon>Neoptera</taxon>
        <taxon>Endopterygota</taxon>
        <taxon>Diptera</taxon>
        <taxon>Nematocera</taxon>
        <taxon>Chironomoidea</taxon>
        <taxon>Chironomidae</taxon>
        <taxon>Clunio</taxon>
    </lineage>
</organism>
<keyword evidence="3" id="KW-1185">Reference proteome</keyword>
<accession>A0A1J1I5X3</accession>
<reference evidence="2 3" key="1">
    <citation type="submission" date="2015-04" db="EMBL/GenBank/DDBJ databases">
        <authorList>
            <person name="Syromyatnikov M.Y."/>
            <person name="Popov V.N."/>
        </authorList>
    </citation>
    <scope>NUCLEOTIDE SEQUENCE [LARGE SCALE GENOMIC DNA]</scope>
</reference>
<sequence length="246" mass="28546">MKSSLLNILILAFLVVAASAQQEEELSESLLEFFPIINERFLNANIQYRAFIESSRTEYDLMIKIHQSRILSRIGFVVDEMRNIQNEVEQVIEDRAIEINNLESECILDSQRNLSSQAEASGNFVMLASLEWFQELNFLNDDLVNPVLQELDIIASFIDFASLDMFTYEYNAVTEIYNIVTTLYLQTLIYPAFFEIFVNEIIFEFGMFRDFTNEKNGRIFTNLQEIVDEFTLSTNLIRDNVANCNA</sequence>
<evidence type="ECO:0000313" key="3">
    <source>
        <dbReference type="Proteomes" id="UP000183832"/>
    </source>
</evidence>
<dbReference type="Proteomes" id="UP000183832">
    <property type="component" value="Unassembled WGS sequence"/>
</dbReference>
<gene>
    <name evidence="2" type="ORF">CLUMA_CG008616</name>
</gene>
<protein>
    <submittedName>
        <fullName evidence="2">CLUMA_CG008616, isoform A</fullName>
    </submittedName>
</protein>